<dbReference type="Pfam" id="PF10150">
    <property type="entry name" value="RNase_E_G"/>
    <property type="match status" value="1"/>
</dbReference>
<sequence length="133" mass="14434">MNCEMVVDLVIEQTEALVSIDVNGGHCMLGQGTSQEKAILDVNLAAAKQIARELRLRDIDMMDEGKWRNNSISFYNCLCVFASLVTNDADGTVELQCKRSSSSVCTISGSSTVDNFLSSVLFLLSLLSLSSCK</sequence>
<evidence type="ECO:0000256" key="3">
    <source>
        <dbReference type="ARBA" id="ARBA00022722"/>
    </source>
</evidence>
<keyword evidence="7" id="KW-0460">Magnesium</keyword>
<evidence type="ECO:0000313" key="11">
    <source>
        <dbReference type="EMBL" id="GAA0187282.1"/>
    </source>
</evidence>
<dbReference type="PANTHER" id="PTHR30001:SF1">
    <property type="entry name" value="RIBONUCLEASE E_G-LIKE PROTEIN, CHLOROPLASTIC"/>
    <property type="match status" value="1"/>
</dbReference>
<dbReference type="InterPro" id="IPR019307">
    <property type="entry name" value="RNA-bd_AU-1/RNase_E/G"/>
</dbReference>
<keyword evidence="5" id="KW-0255">Endonuclease</keyword>
<evidence type="ECO:0000313" key="12">
    <source>
        <dbReference type="Proteomes" id="UP001454036"/>
    </source>
</evidence>
<keyword evidence="6" id="KW-0378">Hydrolase</keyword>
<evidence type="ECO:0000256" key="8">
    <source>
        <dbReference type="ARBA" id="ARBA00022884"/>
    </source>
</evidence>
<dbReference type="GO" id="GO:0004540">
    <property type="term" value="F:RNA nuclease activity"/>
    <property type="evidence" value="ECO:0007669"/>
    <property type="project" value="InterPro"/>
</dbReference>
<evidence type="ECO:0000256" key="7">
    <source>
        <dbReference type="ARBA" id="ARBA00022842"/>
    </source>
</evidence>
<comment type="similarity">
    <text evidence="2">Belongs to the RNase E/G family.</text>
</comment>
<protein>
    <recommendedName>
        <fullName evidence="10">RNA-binding protein AU-1/Ribonuclease E/G domain-containing protein</fullName>
    </recommendedName>
</protein>
<dbReference type="GO" id="GO:0046872">
    <property type="term" value="F:metal ion binding"/>
    <property type="evidence" value="ECO:0007669"/>
    <property type="project" value="UniProtKB-KW"/>
</dbReference>
<gene>
    <name evidence="11" type="ORF">LIER_34570</name>
</gene>
<dbReference type="GO" id="GO:0005737">
    <property type="term" value="C:cytoplasm"/>
    <property type="evidence" value="ECO:0007669"/>
    <property type="project" value="TreeGrafter"/>
</dbReference>
<proteinExistence type="inferred from homology"/>
<reference evidence="11 12" key="1">
    <citation type="submission" date="2024-01" db="EMBL/GenBank/DDBJ databases">
        <title>The complete chloroplast genome sequence of Lithospermum erythrorhizon: insights into the phylogenetic relationship among Boraginaceae species and the maternal lineages of purple gromwells.</title>
        <authorList>
            <person name="Okada T."/>
            <person name="Watanabe K."/>
        </authorList>
    </citation>
    <scope>NUCLEOTIDE SEQUENCE [LARGE SCALE GENOMIC DNA]</scope>
</reference>
<evidence type="ECO:0000256" key="5">
    <source>
        <dbReference type="ARBA" id="ARBA00022759"/>
    </source>
</evidence>
<dbReference type="EMBL" id="BAABME010014562">
    <property type="protein sequence ID" value="GAA0187282.1"/>
    <property type="molecule type" value="Genomic_DNA"/>
</dbReference>
<comment type="caution">
    <text evidence="11">The sequence shown here is derived from an EMBL/GenBank/DDBJ whole genome shotgun (WGS) entry which is preliminary data.</text>
</comment>
<keyword evidence="4" id="KW-0479">Metal-binding</keyword>
<evidence type="ECO:0000256" key="6">
    <source>
        <dbReference type="ARBA" id="ARBA00022801"/>
    </source>
</evidence>
<dbReference type="GO" id="GO:0003723">
    <property type="term" value="F:RNA binding"/>
    <property type="evidence" value="ECO:0007669"/>
    <property type="project" value="UniProtKB-KW"/>
</dbReference>
<keyword evidence="12" id="KW-1185">Reference proteome</keyword>
<evidence type="ECO:0000256" key="1">
    <source>
        <dbReference type="ARBA" id="ARBA00001946"/>
    </source>
</evidence>
<dbReference type="PANTHER" id="PTHR30001">
    <property type="entry name" value="RIBONUCLEASE"/>
    <property type="match status" value="1"/>
</dbReference>
<feature type="domain" description="RNA-binding protein AU-1/Ribonuclease E/G" evidence="10">
    <location>
        <begin position="8"/>
        <end position="59"/>
    </location>
</feature>
<name>A0AAV3S1A2_LITER</name>
<keyword evidence="3" id="KW-0540">Nuclease</keyword>
<dbReference type="Proteomes" id="UP001454036">
    <property type="component" value="Unassembled WGS sequence"/>
</dbReference>
<organism evidence="11 12">
    <name type="scientific">Lithospermum erythrorhizon</name>
    <name type="common">Purple gromwell</name>
    <name type="synonym">Lithospermum officinale var. erythrorhizon</name>
    <dbReference type="NCBI Taxonomy" id="34254"/>
    <lineage>
        <taxon>Eukaryota</taxon>
        <taxon>Viridiplantae</taxon>
        <taxon>Streptophyta</taxon>
        <taxon>Embryophyta</taxon>
        <taxon>Tracheophyta</taxon>
        <taxon>Spermatophyta</taxon>
        <taxon>Magnoliopsida</taxon>
        <taxon>eudicotyledons</taxon>
        <taxon>Gunneridae</taxon>
        <taxon>Pentapetalae</taxon>
        <taxon>asterids</taxon>
        <taxon>lamiids</taxon>
        <taxon>Boraginales</taxon>
        <taxon>Boraginaceae</taxon>
        <taxon>Boraginoideae</taxon>
        <taxon>Lithospermeae</taxon>
        <taxon>Lithospermum</taxon>
    </lineage>
</organism>
<dbReference type="GO" id="GO:0004519">
    <property type="term" value="F:endonuclease activity"/>
    <property type="evidence" value="ECO:0007669"/>
    <property type="project" value="UniProtKB-KW"/>
</dbReference>
<evidence type="ECO:0000256" key="2">
    <source>
        <dbReference type="ARBA" id="ARBA00005522"/>
    </source>
</evidence>
<evidence type="ECO:0000259" key="10">
    <source>
        <dbReference type="Pfam" id="PF10150"/>
    </source>
</evidence>
<dbReference type="GO" id="GO:0016787">
    <property type="term" value="F:hydrolase activity"/>
    <property type="evidence" value="ECO:0007669"/>
    <property type="project" value="UniProtKB-KW"/>
</dbReference>
<comment type="function">
    <text evidence="9">Involved in intercistronic processing of primary transcripts from chloroplast operons. The endonucleolytic activity of the enzyme depends on the number of phosphates at the 5' end, is inhibited by structured RNA, and preferentially cleaves A/U-rich sequences.</text>
</comment>
<evidence type="ECO:0000256" key="9">
    <source>
        <dbReference type="ARBA" id="ARBA00023436"/>
    </source>
</evidence>
<dbReference type="GO" id="GO:0006364">
    <property type="term" value="P:rRNA processing"/>
    <property type="evidence" value="ECO:0007669"/>
    <property type="project" value="TreeGrafter"/>
</dbReference>
<keyword evidence="8" id="KW-0694">RNA-binding</keyword>
<evidence type="ECO:0000256" key="4">
    <source>
        <dbReference type="ARBA" id="ARBA00022723"/>
    </source>
</evidence>
<dbReference type="AlphaFoldDB" id="A0AAV3S1A2"/>
<dbReference type="InterPro" id="IPR004659">
    <property type="entry name" value="RNase_E/G"/>
</dbReference>
<comment type="cofactor">
    <cofactor evidence="1">
        <name>Mg(2+)</name>
        <dbReference type="ChEBI" id="CHEBI:18420"/>
    </cofactor>
</comment>
<accession>A0AAV3S1A2</accession>